<dbReference type="InterPro" id="IPR039420">
    <property type="entry name" value="WalR-like"/>
</dbReference>
<keyword evidence="3" id="KW-0804">Transcription</keyword>
<feature type="domain" description="HTH luxR-type" evidence="4">
    <location>
        <begin position="314"/>
        <end position="379"/>
    </location>
</feature>
<accession>A0A3B0SZF6</accession>
<dbReference type="InterPro" id="IPR016032">
    <property type="entry name" value="Sig_transdc_resp-reg_C-effctor"/>
</dbReference>
<dbReference type="InterPro" id="IPR000792">
    <property type="entry name" value="Tscrpt_reg_LuxR_C"/>
</dbReference>
<evidence type="ECO:0000256" key="3">
    <source>
        <dbReference type="ARBA" id="ARBA00023163"/>
    </source>
</evidence>
<dbReference type="PANTHER" id="PTHR43214">
    <property type="entry name" value="TWO-COMPONENT RESPONSE REGULATOR"/>
    <property type="match status" value="1"/>
</dbReference>
<dbReference type="EMBL" id="UOEJ01000280">
    <property type="protein sequence ID" value="VAW07602.1"/>
    <property type="molecule type" value="Genomic_DNA"/>
</dbReference>
<sequence length="381" mass="43479">MFVLNHYNMLSANDIDNVVELGSNIVSCRNMDMFKDEVLKDITRFLGAETGTLLTFSTRKKMNIGFNCSYGVSTRMHRDYVDGLFQKDPAVTLLFDEKSKYFLNCANKSKVILLKNHIDYDNFTGGFFYNSFLRPLNIHHLLLMKIALRPDDDNDMLIGMHRPEKSGEFSDKFLAKATLLMPALTGAMGNLTARALIKERQTIIQHLGEDMHHSGLMVLNDRMDVLYQSPLFRQHFQQEECDISSMDLPPEIFQVCDEMKSQFSGTDEIYHRKLSFCDNSLTCDIKAIATENANEGLRFIIYSSKANSFRVNSQFMDSCHLTDREKDVACQITLGLTNIQIAEKLGISMRTVENHLHAVYSKVKVQNRTSLINALSQGFSR</sequence>
<dbReference type="Gene3D" id="1.10.10.10">
    <property type="entry name" value="Winged helix-like DNA-binding domain superfamily/Winged helix DNA-binding domain"/>
    <property type="match status" value="1"/>
</dbReference>
<protein>
    <recommendedName>
        <fullName evidence="4">HTH luxR-type domain-containing protein</fullName>
    </recommendedName>
</protein>
<dbReference type="PROSITE" id="PS50043">
    <property type="entry name" value="HTH_LUXR_2"/>
    <property type="match status" value="1"/>
</dbReference>
<evidence type="ECO:0000256" key="2">
    <source>
        <dbReference type="ARBA" id="ARBA00023125"/>
    </source>
</evidence>
<dbReference type="PROSITE" id="PS00622">
    <property type="entry name" value="HTH_LUXR_1"/>
    <property type="match status" value="1"/>
</dbReference>
<dbReference type="AlphaFoldDB" id="A0A3B0SZF6"/>
<proteinExistence type="predicted"/>
<dbReference type="GO" id="GO:0003677">
    <property type="term" value="F:DNA binding"/>
    <property type="evidence" value="ECO:0007669"/>
    <property type="project" value="UniProtKB-KW"/>
</dbReference>
<name>A0A3B0SZF6_9ZZZZ</name>
<dbReference type="PRINTS" id="PR00038">
    <property type="entry name" value="HTHLUXR"/>
</dbReference>
<evidence type="ECO:0000259" key="4">
    <source>
        <dbReference type="PROSITE" id="PS50043"/>
    </source>
</evidence>
<dbReference type="SMART" id="SM00421">
    <property type="entry name" value="HTH_LUXR"/>
    <property type="match status" value="1"/>
</dbReference>
<dbReference type="PANTHER" id="PTHR43214:SF41">
    <property type="entry name" value="NITRATE_NITRITE RESPONSE REGULATOR PROTEIN NARP"/>
    <property type="match status" value="1"/>
</dbReference>
<gene>
    <name evidence="5" type="ORF">MNBD_ALPHA01-990</name>
</gene>
<dbReference type="SUPFAM" id="SSF46894">
    <property type="entry name" value="C-terminal effector domain of the bipartite response regulators"/>
    <property type="match status" value="1"/>
</dbReference>
<dbReference type="CDD" id="cd06170">
    <property type="entry name" value="LuxR_C_like"/>
    <property type="match status" value="1"/>
</dbReference>
<evidence type="ECO:0000256" key="1">
    <source>
        <dbReference type="ARBA" id="ARBA00023015"/>
    </source>
</evidence>
<keyword evidence="1" id="KW-0805">Transcription regulation</keyword>
<dbReference type="GO" id="GO:0006355">
    <property type="term" value="P:regulation of DNA-templated transcription"/>
    <property type="evidence" value="ECO:0007669"/>
    <property type="project" value="InterPro"/>
</dbReference>
<dbReference type="InterPro" id="IPR036388">
    <property type="entry name" value="WH-like_DNA-bd_sf"/>
</dbReference>
<dbReference type="Pfam" id="PF00196">
    <property type="entry name" value="GerE"/>
    <property type="match status" value="1"/>
</dbReference>
<organism evidence="5">
    <name type="scientific">hydrothermal vent metagenome</name>
    <dbReference type="NCBI Taxonomy" id="652676"/>
    <lineage>
        <taxon>unclassified sequences</taxon>
        <taxon>metagenomes</taxon>
        <taxon>ecological metagenomes</taxon>
    </lineage>
</organism>
<evidence type="ECO:0000313" key="5">
    <source>
        <dbReference type="EMBL" id="VAW07602.1"/>
    </source>
</evidence>
<reference evidence="5" key="1">
    <citation type="submission" date="2018-06" db="EMBL/GenBank/DDBJ databases">
        <authorList>
            <person name="Zhirakovskaya E."/>
        </authorList>
    </citation>
    <scope>NUCLEOTIDE SEQUENCE</scope>
</reference>
<keyword evidence="2" id="KW-0238">DNA-binding</keyword>